<keyword evidence="1" id="KW-0678">Repressor</keyword>
<dbReference type="STRING" id="288768.SAMEA3906486_03252"/>
<dbReference type="PANTHER" id="PTHR47506">
    <property type="entry name" value="TRANSCRIPTIONAL REGULATORY PROTEIN"/>
    <property type="match status" value="1"/>
</dbReference>
<keyword evidence="2" id="KW-0805">Transcription regulation</keyword>
<name>A0A157SKY4_9BORD</name>
<dbReference type="OrthoDB" id="270177at2"/>
<evidence type="ECO:0000313" key="7">
    <source>
        <dbReference type="EMBL" id="SAI70931.1"/>
    </source>
</evidence>
<keyword evidence="3 5" id="KW-0238">DNA-binding</keyword>
<organism evidence="7 8">
    <name type="scientific">Bordetella ansorpii</name>
    <dbReference type="NCBI Taxonomy" id="288768"/>
    <lineage>
        <taxon>Bacteria</taxon>
        <taxon>Pseudomonadati</taxon>
        <taxon>Pseudomonadota</taxon>
        <taxon>Betaproteobacteria</taxon>
        <taxon>Burkholderiales</taxon>
        <taxon>Alcaligenaceae</taxon>
        <taxon>Bordetella</taxon>
    </lineage>
</organism>
<dbReference type="InterPro" id="IPR001647">
    <property type="entry name" value="HTH_TetR"/>
</dbReference>
<dbReference type="Pfam" id="PF16925">
    <property type="entry name" value="TetR_C_13"/>
    <property type="match status" value="1"/>
</dbReference>
<evidence type="ECO:0000256" key="3">
    <source>
        <dbReference type="ARBA" id="ARBA00023125"/>
    </source>
</evidence>
<evidence type="ECO:0000256" key="4">
    <source>
        <dbReference type="ARBA" id="ARBA00023163"/>
    </source>
</evidence>
<accession>A0A157SKY4</accession>
<keyword evidence="8" id="KW-1185">Reference proteome</keyword>
<dbReference type="RefSeq" id="WP_066131285.1">
    <property type="nucleotide sequence ID" value="NZ_FKIF01000007.1"/>
</dbReference>
<feature type="domain" description="HTH tetR-type" evidence="6">
    <location>
        <begin position="9"/>
        <end position="69"/>
    </location>
</feature>
<dbReference type="Gene3D" id="1.10.357.10">
    <property type="entry name" value="Tetracycline Repressor, domain 2"/>
    <property type="match status" value="1"/>
</dbReference>
<dbReference type="SUPFAM" id="SSF48498">
    <property type="entry name" value="Tetracyclin repressor-like, C-terminal domain"/>
    <property type="match status" value="1"/>
</dbReference>
<dbReference type="GO" id="GO:0003677">
    <property type="term" value="F:DNA binding"/>
    <property type="evidence" value="ECO:0007669"/>
    <property type="project" value="UniProtKB-UniRule"/>
</dbReference>
<dbReference type="Pfam" id="PF00440">
    <property type="entry name" value="TetR_N"/>
    <property type="match status" value="1"/>
</dbReference>
<evidence type="ECO:0000313" key="8">
    <source>
        <dbReference type="Proteomes" id="UP000076848"/>
    </source>
</evidence>
<evidence type="ECO:0000259" key="6">
    <source>
        <dbReference type="PROSITE" id="PS50977"/>
    </source>
</evidence>
<dbReference type="PANTHER" id="PTHR47506:SF1">
    <property type="entry name" value="HTH-TYPE TRANSCRIPTIONAL REGULATOR YJDC"/>
    <property type="match status" value="1"/>
</dbReference>
<dbReference type="SUPFAM" id="SSF46689">
    <property type="entry name" value="Homeodomain-like"/>
    <property type="match status" value="1"/>
</dbReference>
<dbReference type="InterPro" id="IPR023772">
    <property type="entry name" value="DNA-bd_HTH_TetR-type_CS"/>
</dbReference>
<keyword evidence="4" id="KW-0804">Transcription</keyword>
<proteinExistence type="predicted"/>
<dbReference type="InterPro" id="IPR036271">
    <property type="entry name" value="Tet_transcr_reg_TetR-rel_C_sf"/>
</dbReference>
<dbReference type="EMBL" id="FKIF01000007">
    <property type="protein sequence ID" value="SAI70931.1"/>
    <property type="molecule type" value="Genomic_DNA"/>
</dbReference>
<dbReference type="AlphaFoldDB" id="A0A157SKY4"/>
<dbReference type="PROSITE" id="PS01081">
    <property type="entry name" value="HTH_TETR_1"/>
    <property type="match status" value="1"/>
</dbReference>
<evidence type="ECO:0000256" key="5">
    <source>
        <dbReference type="PROSITE-ProRule" id="PRU00335"/>
    </source>
</evidence>
<dbReference type="Gene3D" id="1.10.10.60">
    <property type="entry name" value="Homeodomain-like"/>
    <property type="match status" value="1"/>
</dbReference>
<dbReference type="PROSITE" id="PS50977">
    <property type="entry name" value="HTH_TETR_2"/>
    <property type="match status" value="1"/>
</dbReference>
<evidence type="ECO:0000256" key="2">
    <source>
        <dbReference type="ARBA" id="ARBA00023015"/>
    </source>
</evidence>
<sequence length="202" mass="21722">MAERGRPRAFDRQQALCRAMEIFWERGYEGTSMAELTAAMGIAAPSLYAAFGSKDGLFREALALYVTAEGAEIRQEVQRARSAREAVEALLMGSARVYTRQGRPNGCLVVLSALQANGGNEAVRAELSDMRMQNIGLLANRLAAAMETGEIARQADPQVIARFYVTVQQGMSIQARDGARQAELEAVAQAALAAWPALVSAG</sequence>
<reference evidence="7 8" key="1">
    <citation type="submission" date="2016-04" db="EMBL/GenBank/DDBJ databases">
        <authorList>
            <consortium name="Pathogen Informatics"/>
        </authorList>
    </citation>
    <scope>NUCLEOTIDE SEQUENCE [LARGE SCALE GENOMIC DNA]</scope>
    <source>
        <strain evidence="7 8">H050680373</strain>
    </source>
</reference>
<dbReference type="InterPro" id="IPR009057">
    <property type="entry name" value="Homeodomain-like_sf"/>
</dbReference>
<feature type="DNA-binding region" description="H-T-H motif" evidence="5">
    <location>
        <begin position="32"/>
        <end position="51"/>
    </location>
</feature>
<protein>
    <submittedName>
        <fullName evidence="7">TetR family transcriptional regulator</fullName>
    </submittedName>
</protein>
<evidence type="ECO:0000256" key="1">
    <source>
        <dbReference type="ARBA" id="ARBA00022491"/>
    </source>
</evidence>
<dbReference type="InterPro" id="IPR011075">
    <property type="entry name" value="TetR_C"/>
</dbReference>
<gene>
    <name evidence="7" type="ORF">SAMEA3906486_03252</name>
</gene>
<dbReference type="Proteomes" id="UP000076848">
    <property type="component" value="Unassembled WGS sequence"/>
</dbReference>